<feature type="signal peptide" evidence="3">
    <location>
        <begin position="1"/>
        <end position="20"/>
    </location>
</feature>
<evidence type="ECO:0000256" key="1">
    <source>
        <dbReference type="ARBA" id="ARBA00007613"/>
    </source>
</evidence>
<comment type="caution">
    <text evidence="4">The sequence shown here is derived from an EMBL/GenBank/DDBJ whole genome shotgun (WGS) entry which is preliminary data.</text>
</comment>
<protein>
    <submittedName>
        <fullName evidence="4">TolC family protein</fullName>
    </submittedName>
</protein>
<dbReference type="PANTHER" id="PTHR30203:SF24">
    <property type="entry name" value="BLR4935 PROTEIN"/>
    <property type="match status" value="1"/>
</dbReference>
<dbReference type="Pfam" id="PF02321">
    <property type="entry name" value="OEP"/>
    <property type="match status" value="2"/>
</dbReference>
<dbReference type="SUPFAM" id="SSF56954">
    <property type="entry name" value="Outer membrane efflux proteins (OEP)"/>
    <property type="match status" value="1"/>
</dbReference>
<dbReference type="Gene3D" id="1.20.1600.10">
    <property type="entry name" value="Outer membrane efflux proteins (OEP)"/>
    <property type="match status" value="1"/>
</dbReference>
<dbReference type="InterPro" id="IPR010131">
    <property type="entry name" value="MdtP/NodT-like"/>
</dbReference>
<name>A0ABS0EVK1_9BURK</name>
<dbReference type="RefSeq" id="WP_195875970.1">
    <property type="nucleotide sequence ID" value="NZ_JADOEL010000011.1"/>
</dbReference>
<dbReference type="PANTHER" id="PTHR30203">
    <property type="entry name" value="OUTER MEMBRANE CATION EFFLUX PROTEIN"/>
    <property type="match status" value="1"/>
</dbReference>
<evidence type="ECO:0000313" key="5">
    <source>
        <dbReference type="Proteomes" id="UP000657372"/>
    </source>
</evidence>
<keyword evidence="2" id="KW-0175">Coiled coil</keyword>
<dbReference type="Proteomes" id="UP000657372">
    <property type="component" value="Unassembled WGS sequence"/>
</dbReference>
<feature type="chain" id="PRO_5045912203" evidence="3">
    <location>
        <begin position="21"/>
        <end position="426"/>
    </location>
</feature>
<comment type="similarity">
    <text evidence="1">Belongs to the outer membrane factor (OMF) (TC 1.B.17) family.</text>
</comment>
<sequence>MYRYLLPLGIAAFVSLPAFAQSTIYEPVASGITANRIVEPPEGITLEAALRMALDGNADLSAARNEAAAIDATIKQAGLIPNPEVSVQLEGAQRDTRTTTWQVNQPIELGGKRAARINAASRAYDTAYADLNSKRAEIRAVVITAFFNVLNAQERLRLAEASLQLAQRGTLVASRRVTAGKVSPVEETKARVAEANVRLELSQAKSELVIARKRLAATWGNPVPHFQQAQGNVETLPALPQWPELNARLNQSPLLTRARHELERLQAVAEVEKSRRIPDVTVSMGVKKNGDAGNQAVVGLSIPFPMFDRNQGNILEALRRVDKARDELNATEIRLDGELAQAYERLNTTRTEADTLQRDILPGAQSAYDAATTGFEFGKFNFLDVLDAQRTLLQARSQYLRTLSEAHSAAAEIDRIIGEPLNANKP</sequence>
<organism evidence="4 5">
    <name type="scientific">Herminiimonas contaminans</name>
    <dbReference type="NCBI Taxonomy" id="1111140"/>
    <lineage>
        <taxon>Bacteria</taxon>
        <taxon>Pseudomonadati</taxon>
        <taxon>Pseudomonadota</taxon>
        <taxon>Betaproteobacteria</taxon>
        <taxon>Burkholderiales</taxon>
        <taxon>Oxalobacteraceae</taxon>
        <taxon>Herminiimonas</taxon>
    </lineage>
</organism>
<reference evidence="4 5" key="1">
    <citation type="submission" date="2020-11" db="EMBL/GenBank/DDBJ databases">
        <title>WGS of Herminiimonas contaminans strain Marseille-Q4544 isolated from planarians Schmidtea mediterranea.</title>
        <authorList>
            <person name="Kangale L."/>
        </authorList>
    </citation>
    <scope>NUCLEOTIDE SEQUENCE [LARGE SCALE GENOMIC DNA]</scope>
    <source>
        <strain evidence="4 5">Marseille-Q4544</strain>
    </source>
</reference>
<feature type="coiled-coil region" evidence="2">
    <location>
        <begin position="314"/>
        <end position="359"/>
    </location>
</feature>
<keyword evidence="3" id="KW-0732">Signal</keyword>
<accession>A0ABS0EVK1</accession>
<proteinExistence type="inferred from homology"/>
<evidence type="ECO:0000313" key="4">
    <source>
        <dbReference type="EMBL" id="MBF8178744.1"/>
    </source>
</evidence>
<evidence type="ECO:0000256" key="3">
    <source>
        <dbReference type="SAM" id="SignalP"/>
    </source>
</evidence>
<dbReference type="InterPro" id="IPR003423">
    <property type="entry name" value="OMP_efflux"/>
</dbReference>
<dbReference type="EMBL" id="JADOEL010000011">
    <property type="protein sequence ID" value="MBF8178744.1"/>
    <property type="molecule type" value="Genomic_DNA"/>
</dbReference>
<evidence type="ECO:0000256" key="2">
    <source>
        <dbReference type="SAM" id="Coils"/>
    </source>
</evidence>
<keyword evidence="5" id="KW-1185">Reference proteome</keyword>
<gene>
    <name evidence="4" type="ORF">IXC47_13725</name>
</gene>